<keyword evidence="2" id="KW-1185">Reference proteome</keyword>
<evidence type="ECO:0000313" key="1">
    <source>
        <dbReference type="EMBL" id="KAI7940377.1"/>
    </source>
</evidence>
<reference evidence="2" key="2">
    <citation type="journal article" date="2018" name="Mol. Plant Microbe Interact.">
        <title>Genome sequence resources for the wheat stripe rust pathogen (Puccinia striiformis f. sp. tritici) and the barley stripe rust pathogen (Puccinia striiformis f. sp. hordei).</title>
        <authorList>
            <person name="Xia C."/>
            <person name="Wang M."/>
            <person name="Yin C."/>
            <person name="Cornejo O.E."/>
            <person name="Hulbert S.H."/>
            <person name="Chen X."/>
        </authorList>
    </citation>
    <scope>NUCLEOTIDE SEQUENCE [LARGE SCALE GENOMIC DNA]</scope>
    <source>
        <strain evidence="2">93-210</strain>
    </source>
</reference>
<dbReference type="Proteomes" id="UP001060170">
    <property type="component" value="Chromosome 14"/>
</dbReference>
<proteinExistence type="predicted"/>
<sequence>MLTKKIDSTLNQFRPLGTSRWGLNSRDRVRLLASVLLPRISYGSPVWATKINQRKVKVMSEKADKSAAVYSLGVFKTTPNQWLRDHLGVRPFFEEILVVNFNFFSRKLTNRSINTSIQTLLFNRGISNSSWLAPHSPLSLPFLSQINPNQIESTFTQHGIISDLSRLRVSYLNMTSSKELAKAEVKRLVVSLEPYPNSISIFTDGSFDEAKGGASAALCLERDFFLSLALGISPDISNHECEAIGLLAFETIKLALEGAPVSDAFIFTDNRGVLEQTKNPESAQPGQYIFKEIMTIWLGLPTDIHIYFVWCPGHLGIRGNELANRLANQAVSRNSSPHRTLPGNKSKIVKRLQDKIQTTPKKKLNNRLSSLPIFQSLILSQLKSGYSPLNYYLFKAKRRLDPTCQFCSAKETTTHFFDLCPALKKIRHNLFSDLRCKKIKFDPNRPHLLLNSPKAHPLLFGYVRFSKRFSYL</sequence>
<comment type="caution">
    <text evidence="1">The sequence shown here is derived from an EMBL/GenBank/DDBJ whole genome shotgun (WGS) entry which is preliminary data.</text>
</comment>
<gene>
    <name evidence="1" type="ORF">MJO28_014029</name>
</gene>
<reference evidence="2" key="1">
    <citation type="journal article" date="2018" name="BMC Genomics">
        <title>Genomic insights into host adaptation between the wheat stripe rust pathogen (Puccinia striiformis f. sp. tritici) and the barley stripe rust pathogen (Puccinia striiformis f. sp. hordei).</title>
        <authorList>
            <person name="Xia C."/>
            <person name="Wang M."/>
            <person name="Yin C."/>
            <person name="Cornejo O.E."/>
            <person name="Hulbert S.H."/>
            <person name="Chen X."/>
        </authorList>
    </citation>
    <scope>NUCLEOTIDE SEQUENCE [LARGE SCALE GENOMIC DNA]</scope>
    <source>
        <strain evidence="2">93-210</strain>
    </source>
</reference>
<name>A0ACC0DZ07_9BASI</name>
<accession>A0ACC0DZ07</accession>
<dbReference type="EMBL" id="CM045878">
    <property type="protein sequence ID" value="KAI7940377.1"/>
    <property type="molecule type" value="Genomic_DNA"/>
</dbReference>
<protein>
    <submittedName>
        <fullName evidence="1">Uncharacterized protein</fullName>
    </submittedName>
</protein>
<organism evidence="1 2">
    <name type="scientific">Puccinia striiformis f. sp. tritici</name>
    <dbReference type="NCBI Taxonomy" id="168172"/>
    <lineage>
        <taxon>Eukaryota</taxon>
        <taxon>Fungi</taxon>
        <taxon>Dikarya</taxon>
        <taxon>Basidiomycota</taxon>
        <taxon>Pucciniomycotina</taxon>
        <taxon>Pucciniomycetes</taxon>
        <taxon>Pucciniales</taxon>
        <taxon>Pucciniaceae</taxon>
        <taxon>Puccinia</taxon>
    </lineage>
</organism>
<reference evidence="1 2" key="3">
    <citation type="journal article" date="2022" name="Microbiol. Spectr.">
        <title>Folding features and dynamics of 3D genome architecture in plant fungal pathogens.</title>
        <authorList>
            <person name="Xia C."/>
        </authorList>
    </citation>
    <scope>NUCLEOTIDE SEQUENCE [LARGE SCALE GENOMIC DNA]</scope>
    <source>
        <strain evidence="1 2">93-210</strain>
    </source>
</reference>
<evidence type="ECO:0000313" key="2">
    <source>
        <dbReference type="Proteomes" id="UP001060170"/>
    </source>
</evidence>